<feature type="binding site" evidence="4">
    <location>
        <position position="49"/>
    </location>
    <ligand>
        <name>Mg(2+)</name>
        <dbReference type="ChEBI" id="CHEBI:18420"/>
    </ligand>
</feature>
<feature type="binding site" evidence="3">
    <location>
        <position position="73"/>
    </location>
    <ligand>
        <name>GTP</name>
        <dbReference type="ChEBI" id="CHEBI:37565"/>
    </ligand>
</feature>
<gene>
    <name evidence="6" type="ORF">FE257_009575</name>
</gene>
<dbReference type="Proteomes" id="UP001194746">
    <property type="component" value="Unassembled WGS sequence"/>
</dbReference>
<evidence type="ECO:0000313" key="7">
    <source>
        <dbReference type="Proteomes" id="UP001194746"/>
    </source>
</evidence>
<evidence type="ECO:0000256" key="3">
    <source>
        <dbReference type="PIRSR" id="PIRSR606689-1"/>
    </source>
</evidence>
<name>A0AAD4CJM9_ASPNN</name>
<feature type="region of interest" description="Disordered" evidence="5">
    <location>
        <begin position="201"/>
        <end position="220"/>
    </location>
</feature>
<dbReference type="InterPro" id="IPR006689">
    <property type="entry name" value="Small_GTPase_ARF/SAR"/>
</dbReference>
<dbReference type="GO" id="GO:0003924">
    <property type="term" value="F:GTPase activity"/>
    <property type="evidence" value="ECO:0007669"/>
    <property type="project" value="InterPro"/>
</dbReference>
<dbReference type="EMBL" id="VCAU01000056">
    <property type="protein sequence ID" value="KAF9887769.1"/>
    <property type="molecule type" value="Genomic_DNA"/>
</dbReference>
<proteinExistence type="predicted"/>
<keyword evidence="4" id="KW-0479">Metal-binding</keyword>
<dbReference type="Gene3D" id="3.40.50.300">
    <property type="entry name" value="P-loop containing nucleotide triphosphate hydrolases"/>
    <property type="match status" value="1"/>
</dbReference>
<protein>
    <submittedName>
        <fullName evidence="6">Uncharacterized protein</fullName>
    </submittedName>
</protein>
<evidence type="ECO:0000256" key="1">
    <source>
        <dbReference type="ARBA" id="ARBA00022741"/>
    </source>
</evidence>
<evidence type="ECO:0000313" key="6">
    <source>
        <dbReference type="EMBL" id="KAF9887769.1"/>
    </source>
</evidence>
<keyword evidence="1 3" id="KW-0547">Nucleotide-binding</keyword>
<sequence>MTERRSIIPSWLWKREPDVCPVRLLGTDAGKTTLIAQFFQQEPIATRPTIGINFELIPIPSEGLDLHVWEIGGGCSLVPPMMFKHLSGPDVICIFLIDKTAPERGDEAIDGLEYAFSHMEAKHFLVVFNNFAGRKPQESESQKLVLKTIHAVDKIRASNSHQNTQYEVYDDLDQFNTATGAQVDILLKRIAHIARTKKNRATTKQVVPAHASPPKPSTDDLRKIISDSAADPIHQLPPEEFMRQCVTGTLEKWDHRCHLRAGFLTLRESIAEDHVVFAASDLFLARLDAMRNANPSKFRKTSHRTLTTFWLYQIYQCMLAFRETHASLPTANQFNTLLEHHPDLMDGRAWTEFWTKEILFSPAAQAGWILPDVKPLPQLFLLSQGNGTGNAKRTTQSQHQHAKAKATTGIYQKFAYAILRAVESTHQRRAALINESLPMIQSYIMHLRAQSSSPTTVLLEPYSETQAYFWIQMLHAAMKPTLEVNPSITRLSFASFRALCPDLLAAEDAWEEFYAADTWNSIEARMKTLLPTKKPLPNVVLAPEVGQVYAVVSAKLDEKYAGRRGGGGQWGGEDDDDSVELFLRAQWMAKGGVGDTDGPTTTTTTTATSSHADLIQRLFDCVVTSRIGQQTGHHHQGAGALSQVFWDEMPFPGEGRYTSVAFWSQMVLRAFYSMDARFHDQVARLEDMGEQGQLLTQFLRANEELCWEGLWQVYYSEEKWRSHEASEGYVWPDRRWISGGLSLVD</sequence>
<dbReference type="GO" id="GO:0046872">
    <property type="term" value="F:metal ion binding"/>
    <property type="evidence" value="ECO:0007669"/>
    <property type="project" value="UniProtKB-KW"/>
</dbReference>
<feature type="binding site" evidence="4">
    <location>
        <position position="32"/>
    </location>
    <ligand>
        <name>Mg(2+)</name>
        <dbReference type="ChEBI" id="CHEBI:18420"/>
    </ligand>
</feature>
<evidence type="ECO:0000256" key="5">
    <source>
        <dbReference type="SAM" id="MobiDB-lite"/>
    </source>
</evidence>
<keyword evidence="7" id="KW-1185">Reference proteome</keyword>
<dbReference type="Pfam" id="PF00025">
    <property type="entry name" value="Arf"/>
    <property type="match status" value="1"/>
</dbReference>
<evidence type="ECO:0000256" key="4">
    <source>
        <dbReference type="PIRSR" id="PIRSR606689-2"/>
    </source>
</evidence>
<keyword evidence="2 3" id="KW-0342">GTP-binding</keyword>
<dbReference type="GO" id="GO:0005525">
    <property type="term" value="F:GTP binding"/>
    <property type="evidence" value="ECO:0007669"/>
    <property type="project" value="UniProtKB-KW"/>
</dbReference>
<reference evidence="6" key="1">
    <citation type="journal article" date="2019" name="Beilstein J. Org. Chem.">
        <title>Nanangenines: drimane sesquiterpenoids as the dominant metabolite cohort of a novel Australian fungus, Aspergillus nanangensis.</title>
        <authorList>
            <person name="Lacey H.J."/>
            <person name="Gilchrist C.L.M."/>
            <person name="Crombie A."/>
            <person name="Kalaitzis J.A."/>
            <person name="Vuong D."/>
            <person name="Rutledge P.J."/>
            <person name="Turner P."/>
            <person name="Pitt J.I."/>
            <person name="Lacey E."/>
            <person name="Chooi Y.H."/>
            <person name="Piggott A.M."/>
        </authorList>
    </citation>
    <scope>NUCLEOTIDE SEQUENCE</scope>
    <source>
        <strain evidence="6">MST-FP2251</strain>
    </source>
</reference>
<dbReference type="InterPro" id="IPR027417">
    <property type="entry name" value="P-loop_NTPase"/>
</dbReference>
<dbReference type="SUPFAM" id="SSF52540">
    <property type="entry name" value="P-loop containing nucleoside triphosphate hydrolases"/>
    <property type="match status" value="1"/>
</dbReference>
<accession>A0AAD4CJM9</accession>
<reference evidence="6" key="2">
    <citation type="submission" date="2020-02" db="EMBL/GenBank/DDBJ databases">
        <authorList>
            <person name="Gilchrist C.L.M."/>
            <person name="Chooi Y.-H."/>
        </authorList>
    </citation>
    <scope>NUCLEOTIDE SEQUENCE</scope>
    <source>
        <strain evidence="6">MST-FP2251</strain>
    </source>
</reference>
<dbReference type="AlphaFoldDB" id="A0AAD4CJM9"/>
<comment type="caution">
    <text evidence="6">The sequence shown here is derived from an EMBL/GenBank/DDBJ whole genome shotgun (WGS) entry which is preliminary data.</text>
</comment>
<keyword evidence="4" id="KW-0460">Magnesium</keyword>
<evidence type="ECO:0000256" key="2">
    <source>
        <dbReference type="ARBA" id="ARBA00023134"/>
    </source>
</evidence>
<organism evidence="6 7">
    <name type="scientific">Aspergillus nanangensis</name>
    <dbReference type="NCBI Taxonomy" id="2582783"/>
    <lineage>
        <taxon>Eukaryota</taxon>
        <taxon>Fungi</taxon>
        <taxon>Dikarya</taxon>
        <taxon>Ascomycota</taxon>
        <taxon>Pezizomycotina</taxon>
        <taxon>Eurotiomycetes</taxon>
        <taxon>Eurotiomycetidae</taxon>
        <taxon>Eurotiales</taxon>
        <taxon>Aspergillaceae</taxon>
        <taxon>Aspergillus</taxon>
        <taxon>Aspergillus subgen. Circumdati</taxon>
    </lineage>
</organism>